<proteinExistence type="predicted"/>
<dbReference type="GeneID" id="85457522"/>
<evidence type="ECO:0000313" key="2">
    <source>
        <dbReference type="Proteomes" id="UP001224890"/>
    </source>
</evidence>
<dbReference type="Proteomes" id="UP001224890">
    <property type="component" value="Unassembled WGS sequence"/>
</dbReference>
<dbReference type="EMBL" id="JAHMHR010000069">
    <property type="protein sequence ID" value="KAK1658748.1"/>
    <property type="molecule type" value="Genomic_DNA"/>
</dbReference>
<name>A0AAJ0AAA9_9PEZI</name>
<organism evidence="1 2">
    <name type="scientific">Colletotrichum godetiae</name>
    <dbReference type="NCBI Taxonomy" id="1209918"/>
    <lineage>
        <taxon>Eukaryota</taxon>
        <taxon>Fungi</taxon>
        <taxon>Dikarya</taxon>
        <taxon>Ascomycota</taxon>
        <taxon>Pezizomycotina</taxon>
        <taxon>Sordariomycetes</taxon>
        <taxon>Hypocreomycetidae</taxon>
        <taxon>Glomerellales</taxon>
        <taxon>Glomerellaceae</taxon>
        <taxon>Colletotrichum</taxon>
        <taxon>Colletotrichum acutatum species complex</taxon>
    </lineage>
</organism>
<accession>A0AAJ0AAA9</accession>
<dbReference type="AlphaFoldDB" id="A0AAJ0AAA9"/>
<sequence length="200" mass="23264">MASQLIRDGKKGSVALSLDIILLIIDHLIVDAKEDDKGIVWWLGYVYETPSKFAFLEHFVECDREKASFRDRFRRIQLLSQINRMSRALVHRKFLNHPMGKIYRAYVSEQLQTDAWILPAVDRFIPLATEKQEEICNWLPSHPDTPFFYLRPERSLSSIIYVGSIFPCTKNSVQRLLSSRHCRISLHLLLMSANGMISTR</sequence>
<protein>
    <submittedName>
        <fullName evidence="1">Uncharacterized protein</fullName>
    </submittedName>
</protein>
<gene>
    <name evidence="1" type="ORF">BDP55DRAFT_637557</name>
</gene>
<comment type="caution">
    <text evidence="1">The sequence shown here is derived from an EMBL/GenBank/DDBJ whole genome shotgun (WGS) entry which is preliminary data.</text>
</comment>
<keyword evidence="2" id="KW-1185">Reference proteome</keyword>
<evidence type="ECO:0000313" key="1">
    <source>
        <dbReference type="EMBL" id="KAK1658748.1"/>
    </source>
</evidence>
<dbReference type="RefSeq" id="XP_060423512.1">
    <property type="nucleotide sequence ID" value="XM_060572996.1"/>
</dbReference>
<reference evidence="1" key="1">
    <citation type="submission" date="2021-06" db="EMBL/GenBank/DDBJ databases">
        <title>Comparative genomics, transcriptomics and evolutionary studies reveal genomic signatures of adaptation to plant cell wall in hemibiotrophic fungi.</title>
        <authorList>
            <consortium name="DOE Joint Genome Institute"/>
            <person name="Baroncelli R."/>
            <person name="Diaz J.F."/>
            <person name="Benocci T."/>
            <person name="Peng M."/>
            <person name="Battaglia E."/>
            <person name="Haridas S."/>
            <person name="Andreopoulos W."/>
            <person name="Labutti K."/>
            <person name="Pangilinan J."/>
            <person name="Floch G.L."/>
            <person name="Makela M.R."/>
            <person name="Henrissat B."/>
            <person name="Grigoriev I.V."/>
            <person name="Crouch J.A."/>
            <person name="De Vries R.P."/>
            <person name="Sukno S.A."/>
            <person name="Thon M.R."/>
        </authorList>
    </citation>
    <scope>NUCLEOTIDE SEQUENCE</scope>
    <source>
        <strain evidence="1">CBS 193.32</strain>
    </source>
</reference>